<accession>A0A2P5YH50</accession>
<dbReference type="PANTHER" id="PTHR45969:SF55">
    <property type="entry name" value="OS07G0686300 PROTEIN"/>
    <property type="match status" value="1"/>
</dbReference>
<dbReference type="InterPro" id="IPR001841">
    <property type="entry name" value="Znf_RING"/>
</dbReference>
<evidence type="ECO:0000313" key="8">
    <source>
        <dbReference type="EMBL" id="PPS14925.1"/>
    </source>
</evidence>
<dbReference type="InterPro" id="IPR013083">
    <property type="entry name" value="Znf_RING/FYVE/PHD"/>
</dbReference>
<feature type="transmembrane region" description="Helical" evidence="5">
    <location>
        <begin position="21"/>
        <end position="39"/>
    </location>
</feature>
<keyword evidence="1" id="KW-0479">Metal-binding</keyword>
<keyword evidence="5" id="KW-1133">Transmembrane helix</keyword>
<evidence type="ECO:0000256" key="3">
    <source>
        <dbReference type="ARBA" id="ARBA00022833"/>
    </source>
</evidence>
<dbReference type="EMBL" id="KZ663207">
    <property type="protein sequence ID" value="PPS14925.1"/>
    <property type="molecule type" value="Genomic_DNA"/>
</dbReference>
<keyword evidence="10" id="KW-1185">Reference proteome</keyword>
<feature type="domain" description="RING-type" evidence="6">
    <location>
        <begin position="83"/>
        <end position="125"/>
    </location>
</feature>
<dbReference type="EMBL" id="CM018202">
    <property type="protein sequence ID" value="KAB2096260.1"/>
    <property type="molecule type" value="Genomic_DNA"/>
</dbReference>
<dbReference type="Gene3D" id="3.30.40.10">
    <property type="entry name" value="Zinc/RING finger domain, C3HC4 (zinc finger)"/>
    <property type="match status" value="1"/>
</dbReference>
<evidence type="ECO:0000256" key="2">
    <source>
        <dbReference type="ARBA" id="ARBA00022771"/>
    </source>
</evidence>
<dbReference type="GO" id="GO:0016567">
    <property type="term" value="P:protein ubiquitination"/>
    <property type="evidence" value="ECO:0007669"/>
    <property type="project" value="TreeGrafter"/>
</dbReference>
<gene>
    <name evidence="7" type="ORF">ES319_A01G096900v1</name>
    <name evidence="8" type="ORF">GOBAR_AA05651</name>
</gene>
<dbReference type="SUPFAM" id="SSF57850">
    <property type="entry name" value="RING/U-box"/>
    <property type="match status" value="1"/>
</dbReference>
<keyword evidence="2 4" id="KW-0863">Zinc-finger</keyword>
<dbReference type="OrthoDB" id="9984778at2759"/>
<reference evidence="7 10" key="2">
    <citation type="submission" date="2019-06" db="EMBL/GenBank/DDBJ databases">
        <title>WGS assembly of Gossypium barbadense.</title>
        <authorList>
            <person name="Chen Z.J."/>
            <person name="Sreedasyam A."/>
            <person name="Ando A."/>
            <person name="Song Q."/>
            <person name="De L."/>
            <person name="Hulse-Kemp A."/>
            <person name="Ding M."/>
            <person name="Ye W."/>
            <person name="Kirkbride R."/>
            <person name="Jenkins J."/>
            <person name="Plott C."/>
            <person name="Lovell J."/>
            <person name="Lin Y.-M."/>
            <person name="Vaughn R."/>
            <person name="Liu B."/>
            <person name="Li W."/>
            <person name="Simpson S."/>
            <person name="Scheffler B."/>
            <person name="Saski C."/>
            <person name="Grover C."/>
            <person name="Hu G."/>
            <person name="Conover J."/>
            <person name="Carlson J."/>
            <person name="Shu S."/>
            <person name="Boston L."/>
            <person name="Williams M."/>
            <person name="Peterson D."/>
            <person name="Mcgee K."/>
            <person name="Jones D."/>
            <person name="Wendel J."/>
            <person name="Stelly D."/>
            <person name="Grimwood J."/>
            <person name="Schmutz J."/>
        </authorList>
    </citation>
    <scope>NUCLEOTIDE SEQUENCE [LARGE SCALE GENOMIC DNA]</scope>
    <source>
        <strain evidence="7">1400233.01</strain>
    </source>
</reference>
<evidence type="ECO:0000256" key="4">
    <source>
        <dbReference type="PROSITE-ProRule" id="PRU00175"/>
    </source>
</evidence>
<dbReference type="SMART" id="SM01197">
    <property type="entry name" value="FANCL_C"/>
    <property type="match status" value="1"/>
</dbReference>
<dbReference type="PANTHER" id="PTHR45969">
    <property type="entry name" value="RING ZINC FINGER PROTEIN-RELATED"/>
    <property type="match status" value="1"/>
</dbReference>
<keyword evidence="5" id="KW-0812">Transmembrane</keyword>
<dbReference type="Pfam" id="PF13639">
    <property type="entry name" value="zf-RING_2"/>
    <property type="match status" value="1"/>
</dbReference>
<organism evidence="8 9">
    <name type="scientific">Gossypium barbadense</name>
    <name type="common">Sea Island cotton</name>
    <name type="synonym">Hibiscus barbadensis</name>
    <dbReference type="NCBI Taxonomy" id="3634"/>
    <lineage>
        <taxon>Eukaryota</taxon>
        <taxon>Viridiplantae</taxon>
        <taxon>Streptophyta</taxon>
        <taxon>Embryophyta</taxon>
        <taxon>Tracheophyta</taxon>
        <taxon>Spermatophyta</taxon>
        <taxon>Magnoliopsida</taxon>
        <taxon>eudicotyledons</taxon>
        <taxon>Gunneridae</taxon>
        <taxon>Pentapetalae</taxon>
        <taxon>rosids</taxon>
        <taxon>malvids</taxon>
        <taxon>Malvales</taxon>
        <taxon>Malvaceae</taxon>
        <taxon>Malvoideae</taxon>
        <taxon>Gossypium</taxon>
    </lineage>
</organism>
<proteinExistence type="predicted"/>
<dbReference type="Proteomes" id="UP000327439">
    <property type="component" value="Chromosome A01"/>
</dbReference>
<evidence type="ECO:0000256" key="5">
    <source>
        <dbReference type="SAM" id="Phobius"/>
    </source>
</evidence>
<evidence type="ECO:0000313" key="9">
    <source>
        <dbReference type="Proteomes" id="UP000239757"/>
    </source>
</evidence>
<keyword evidence="5" id="KW-0472">Membrane</keyword>
<keyword evidence="3" id="KW-0862">Zinc</keyword>
<evidence type="ECO:0000313" key="7">
    <source>
        <dbReference type="EMBL" id="KAB2096260.1"/>
    </source>
</evidence>
<evidence type="ECO:0000256" key="1">
    <source>
        <dbReference type="ARBA" id="ARBA00022723"/>
    </source>
</evidence>
<evidence type="ECO:0000259" key="6">
    <source>
        <dbReference type="PROSITE" id="PS50089"/>
    </source>
</evidence>
<dbReference type="AlphaFoldDB" id="A0A2P5YH50"/>
<protein>
    <recommendedName>
        <fullName evidence="6">RING-type domain-containing protein</fullName>
    </recommendedName>
</protein>
<dbReference type="PROSITE" id="PS50089">
    <property type="entry name" value="ZF_RING_2"/>
    <property type="match status" value="1"/>
</dbReference>
<dbReference type="SMART" id="SM00184">
    <property type="entry name" value="RING"/>
    <property type="match status" value="1"/>
</dbReference>
<sequence length="160" mass="18579">MFASSYSSLSFHHSTMAIDKLGKYLVSLLSMFSVVKWAWHLLLRYCLFPYQIPAPVGGEDFKLGCRNYSCKQGAGDDEEEVECAICLCKIDEDDEIPELRCDHVFHKVCLDRWVGYRRSTCPLCRTSLTAPRQLVSGMEVLLFKYCCLDDSRQRETWWLR</sequence>
<dbReference type="GO" id="GO:0008270">
    <property type="term" value="F:zinc ion binding"/>
    <property type="evidence" value="ECO:0007669"/>
    <property type="project" value="UniProtKB-KW"/>
</dbReference>
<reference evidence="8 9" key="1">
    <citation type="submission" date="2015-01" db="EMBL/GenBank/DDBJ databases">
        <title>Genome of allotetraploid Gossypium barbadense reveals genomic plasticity and fiber elongation in cotton evolution.</title>
        <authorList>
            <person name="Chen X."/>
            <person name="Liu X."/>
            <person name="Zhao B."/>
            <person name="Zheng H."/>
            <person name="Hu Y."/>
            <person name="Lu G."/>
            <person name="Yang C."/>
            <person name="Chen J."/>
            <person name="Shan C."/>
            <person name="Zhang L."/>
            <person name="Zhou Y."/>
            <person name="Wang L."/>
            <person name="Guo W."/>
            <person name="Bai Y."/>
            <person name="Ruan J."/>
            <person name="Shangguan X."/>
            <person name="Mao Y."/>
            <person name="Jiang J."/>
            <person name="Zhu Y."/>
            <person name="Lei J."/>
            <person name="Kang H."/>
            <person name="Chen S."/>
            <person name="He X."/>
            <person name="Wang R."/>
            <person name="Wang Y."/>
            <person name="Chen J."/>
            <person name="Wang L."/>
            <person name="Yu S."/>
            <person name="Wang B."/>
            <person name="Wei J."/>
            <person name="Song S."/>
            <person name="Lu X."/>
            <person name="Gao Z."/>
            <person name="Gu W."/>
            <person name="Deng X."/>
            <person name="Ma D."/>
            <person name="Wang S."/>
            <person name="Liang W."/>
            <person name="Fang L."/>
            <person name="Cai C."/>
            <person name="Zhu X."/>
            <person name="Zhou B."/>
            <person name="Zhang Y."/>
            <person name="Chen Z."/>
            <person name="Xu S."/>
            <person name="Zhu R."/>
            <person name="Wang S."/>
            <person name="Zhang T."/>
            <person name="Zhao G."/>
        </authorList>
    </citation>
    <scope>NUCLEOTIDE SEQUENCE [LARGE SCALE GENOMIC DNA]</scope>
    <source>
        <strain evidence="9">cv. Xinhai21</strain>
        <tissue evidence="8">Leaf</tissue>
    </source>
</reference>
<name>A0A2P5YH50_GOSBA</name>
<dbReference type="Proteomes" id="UP000239757">
    <property type="component" value="Unassembled WGS sequence"/>
</dbReference>
<dbReference type="GO" id="GO:0061630">
    <property type="term" value="F:ubiquitin protein ligase activity"/>
    <property type="evidence" value="ECO:0007669"/>
    <property type="project" value="TreeGrafter"/>
</dbReference>
<evidence type="ECO:0000313" key="10">
    <source>
        <dbReference type="Proteomes" id="UP000327439"/>
    </source>
</evidence>